<keyword evidence="4" id="KW-1185">Reference proteome</keyword>
<gene>
    <name evidence="3" type="ORF">AB0I59_36780</name>
</gene>
<protein>
    <submittedName>
        <fullName evidence="3">Helicase-associated domain-containing protein</fullName>
    </submittedName>
</protein>
<keyword evidence="3" id="KW-0347">Helicase</keyword>
<reference evidence="3 4" key="1">
    <citation type="submission" date="2024-06" db="EMBL/GenBank/DDBJ databases">
        <title>The Natural Products Discovery Center: Release of the First 8490 Sequenced Strains for Exploring Actinobacteria Biosynthetic Diversity.</title>
        <authorList>
            <person name="Kalkreuter E."/>
            <person name="Kautsar S.A."/>
            <person name="Yang D."/>
            <person name="Bader C.D."/>
            <person name="Teijaro C.N."/>
            <person name="Fluegel L."/>
            <person name="Davis C.M."/>
            <person name="Simpson J.R."/>
            <person name="Lauterbach L."/>
            <person name="Steele A.D."/>
            <person name="Gui C."/>
            <person name="Meng S."/>
            <person name="Li G."/>
            <person name="Viehrig K."/>
            <person name="Ye F."/>
            <person name="Su P."/>
            <person name="Kiefer A.F."/>
            <person name="Nichols A."/>
            <person name="Cepeda A.J."/>
            <person name="Yan W."/>
            <person name="Fan B."/>
            <person name="Jiang Y."/>
            <person name="Adhikari A."/>
            <person name="Zheng C.-J."/>
            <person name="Schuster L."/>
            <person name="Cowan T.M."/>
            <person name="Smanski M.J."/>
            <person name="Chevrette M.G."/>
            <person name="De Carvalho L.P.S."/>
            <person name="Shen B."/>
        </authorList>
    </citation>
    <scope>NUCLEOTIDE SEQUENCE [LARGE SCALE GENOMIC DNA]</scope>
    <source>
        <strain evidence="3 4">NPDC050100</strain>
    </source>
</reference>
<dbReference type="Proteomes" id="UP001551675">
    <property type="component" value="Unassembled WGS sequence"/>
</dbReference>
<feature type="compositionally biased region" description="Low complexity" evidence="1">
    <location>
        <begin position="853"/>
        <end position="864"/>
    </location>
</feature>
<dbReference type="Pfam" id="PF13625">
    <property type="entry name" value="Helicase_C_3"/>
    <property type="match status" value="1"/>
</dbReference>
<feature type="domain" description="SAP" evidence="2">
    <location>
        <begin position="137"/>
        <end position="171"/>
    </location>
</feature>
<keyword evidence="3" id="KW-0378">Hydrolase</keyword>
<dbReference type="RefSeq" id="WP_358140492.1">
    <property type="nucleotide sequence ID" value="NZ_JBFALK010000027.1"/>
</dbReference>
<feature type="compositionally biased region" description="Basic and acidic residues" evidence="1">
    <location>
        <begin position="728"/>
        <end position="769"/>
    </location>
</feature>
<proteinExistence type="predicted"/>
<dbReference type="InterPro" id="IPR003034">
    <property type="entry name" value="SAP_dom"/>
</dbReference>
<accession>A0ABV3GRR0</accession>
<dbReference type="EMBL" id="JBFALK010000027">
    <property type="protein sequence ID" value="MEV0974182.1"/>
    <property type="molecule type" value="Genomic_DNA"/>
</dbReference>
<dbReference type="InterPro" id="IPR032830">
    <property type="entry name" value="XPB/Ssl2_N"/>
</dbReference>
<evidence type="ECO:0000256" key="1">
    <source>
        <dbReference type="SAM" id="MobiDB-lite"/>
    </source>
</evidence>
<feature type="region of interest" description="Disordered" evidence="1">
    <location>
        <begin position="693"/>
        <end position="874"/>
    </location>
</feature>
<evidence type="ECO:0000313" key="3">
    <source>
        <dbReference type="EMBL" id="MEV0974182.1"/>
    </source>
</evidence>
<name>A0ABV3GRR0_MICGL</name>
<dbReference type="GO" id="GO:0004386">
    <property type="term" value="F:helicase activity"/>
    <property type="evidence" value="ECO:0007669"/>
    <property type="project" value="UniProtKB-KW"/>
</dbReference>
<dbReference type="PROSITE" id="PS50800">
    <property type="entry name" value="SAP"/>
    <property type="match status" value="1"/>
</dbReference>
<keyword evidence="3" id="KW-0547">Nucleotide-binding</keyword>
<organism evidence="3 4">
    <name type="scientific">Microtetraspora glauca</name>
    <dbReference type="NCBI Taxonomy" id="1996"/>
    <lineage>
        <taxon>Bacteria</taxon>
        <taxon>Bacillati</taxon>
        <taxon>Actinomycetota</taxon>
        <taxon>Actinomycetes</taxon>
        <taxon>Streptosporangiales</taxon>
        <taxon>Streptosporangiaceae</taxon>
        <taxon>Microtetraspora</taxon>
    </lineage>
</organism>
<sequence length="953" mass="101935">MDDHLTGWLATLDEERLTRVLGNRPDALAPPWPRRLDALAERLSGDFAVMEVMRTLPLPALEIVQACLALGGRPGEDELARFLGVSVSETIPWLDRLYDHALAWPAPDGRIALAGALARWWTAPCGLGEPLSAYLESWTLNTEGLRRMCRNLGISAQGTKRQLMARVSATLGDSELLSSLVADAPEGTIGMLDDFAWDGPIRSVNGDLFITPGTPEKWALDRGLLFRTQWGVAGMPREVALALRGPDYHAPFTPYPPDLATVPVDVAAVEHEMCLAAPHLLDRATALLENIDKSPLPLLKGGGVGVREVKRVAKETGCTEEEVRLLIETSAVSRLIMLDEDTGGLVPTDRFDTWRLSEGPARLRVLLAAWWRMERSSLRRVQDRYATVLGDDPEGETIARTRRAVIGALSEIPEGRGFATFPELVQSVHWQAPLLDRELLAECAPAVLEEARLLGLFSNGAPTSLGRALAALGSVAGAENDGTAPEVEHDPALAERSAKALASAQRTALFGADLTAVVTGPPSAELASLLDRAADRESRGAASVWRFGPASVRRALDGGETADTLLDQLAEVGALPQPLVYLVRDVARRHGEVTVASVGCVILGSDPTLLTEISAHRKLARLGLRSLAPTVLASQAPADRTLAALRDVGYAPVPDGAGGITIRRDLHGRRPVQAGTASRLVTASRIGAELSPDMWHGASRDHGAAPGQGAGPPQGRDREQDPAGGHGLGRDQDPNGEHGAEGERAADRELSSEREPDTERQRNPEREQDPEPLGGRLILLPGGRTTEPAPSPPPPHTPEGLPSPMTGQFPHQLSDPLSGPLPDPPPDPREHARRLIVAGRPAQPGDAGRPDISGQPRQPRQPRQPGDRSDRAPGRTWAVIGRLATRLPTAQQTLLGFVVDRGVRALITLSDGVTATISHGELRGGGILDAWCEEAGDYLDFPLSEITSVVTAH</sequence>
<comment type="caution">
    <text evidence="3">The sequence shown here is derived from an EMBL/GenBank/DDBJ whole genome shotgun (WGS) entry which is preliminary data.</text>
</comment>
<feature type="compositionally biased region" description="Low complexity" evidence="1">
    <location>
        <begin position="772"/>
        <end position="784"/>
    </location>
</feature>
<keyword evidence="3" id="KW-0067">ATP-binding</keyword>
<evidence type="ECO:0000313" key="4">
    <source>
        <dbReference type="Proteomes" id="UP001551675"/>
    </source>
</evidence>
<evidence type="ECO:0000259" key="2">
    <source>
        <dbReference type="PROSITE" id="PS50800"/>
    </source>
</evidence>